<accession>A0A1B1T9K9</accession>
<dbReference type="EMBL" id="KP211807">
    <property type="protein sequence ID" value="ANV78960.1"/>
    <property type="molecule type" value="Genomic_DNA"/>
</dbReference>
<keyword evidence="1" id="KW-1133">Transmembrane helix</keyword>
<dbReference type="PROSITE" id="PS51257">
    <property type="entry name" value="PROKAR_LIPOPROTEIN"/>
    <property type="match status" value="1"/>
</dbReference>
<proteinExistence type="predicted"/>
<sequence>MVKNSLTIILLIFLSIFSGCIAENSDDSVVDEIPEGCTYIDAMNYNESAFLDDGSCVWPEPDMPILGCMYSDALNYNSLATEDDGSCRYPIVPDPILGCMYLDAFNYNSNATEDDGSCVYDSDGDGILDNLEVIGCTDSNAINYDINATDNGICEFESEYMMELDEFWALLDCDNLDNCDDWGVALNSSKNVIKFWSVSISEEDPVFGGNANTTGTEVWIGANPDTETTYFRTLIRFSGDVSIDQTTVQNSTGINYRTGDDVSGAWYFARDEIYQFSDPLLDEDDSDNDDEIANDDFNCNEEGPTLDGLNSIWADNWNISTKNGVHMITANNGTWALNIELEGNPVEHFKIDLIEVNGLESCGLQLLDSDYFQMEVNPNYPKTSMTMNFENEEESETDNTKTWAGNLGEEHSEEVNLNEITMQTGYEDDEGNFTVVADLSLIDQDSSSTDQCFIWSLTWSDSDNDGYTSSGDTYTVTRTDRVDVGGSCSDDYSNRDFQIRFYDEWAQMPTGGVFLPGFGFLSVISILAIGSIFTNKTKNNSN</sequence>
<reference evidence="2" key="1">
    <citation type="submission" date="2014-11" db="EMBL/GenBank/DDBJ databases">
        <authorList>
            <person name="Zhu J."/>
            <person name="Qi W."/>
            <person name="Song R."/>
        </authorList>
    </citation>
    <scope>NUCLEOTIDE SEQUENCE</scope>
</reference>
<feature type="transmembrane region" description="Helical" evidence="1">
    <location>
        <begin position="513"/>
        <end position="533"/>
    </location>
</feature>
<dbReference type="PROSITE" id="PS00018">
    <property type="entry name" value="EF_HAND_1"/>
    <property type="match status" value="1"/>
</dbReference>
<evidence type="ECO:0000256" key="1">
    <source>
        <dbReference type="SAM" id="Phobius"/>
    </source>
</evidence>
<evidence type="ECO:0000313" key="2">
    <source>
        <dbReference type="EMBL" id="ANV78960.1"/>
    </source>
</evidence>
<dbReference type="AlphaFoldDB" id="A0A1B1T9K9"/>
<name>A0A1B1T9K9_9ARCH</name>
<keyword evidence="1" id="KW-0812">Transmembrane</keyword>
<protein>
    <submittedName>
        <fullName evidence="2">Uncharacterized protein</fullName>
    </submittedName>
</protein>
<reference evidence="2" key="2">
    <citation type="journal article" date="2015" name="ISME J.">
        <title>A new class of marine Euryarchaeota group II from the Mediterranean deep chlorophyll maximum.</title>
        <authorList>
            <person name="Martin-Cuadrado A.B."/>
            <person name="Garcia-Heredia I."/>
            <person name="Molto A.G."/>
            <person name="Lopez-Ubeda R."/>
            <person name="Kimes N."/>
            <person name="Lopez-Garcia P."/>
            <person name="Moreira D."/>
            <person name="Rodriguez-Valera F."/>
        </authorList>
    </citation>
    <scope>NUCLEOTIDE SEQUENCE</scope>
</reference>
<organism evidence="2">
    <name type="scientific">uncultured Poseidoniia archaeon</name>
    <dbReference type="NCBI Taxonomy" id="1697135"/>
    <lineage>
        <taxon>Archaea</taxon>
        <taxon>Methanobacteriati</taxon>
        <taxon>Thermoplasmatota</taxon>
        <taxon>Candidatus Poseidoniia</taxon>
        <taxon>environmental samples</taxon>
    </lineage>
</organism>
<dbReference type="InterPro" id="IPR018247">
    <property type="entry name" value="EF_Hand_1_Ca_BS"/>
</dbReference>
<keyword evidence="1" id="KW-0472">Membrane</keyword>